<keyword evidence="3" id="KW-1185">Reference proteome</keyword>
<reference evidence="2" key="1">
    <citation type="submission" date="2023-04" db="EMBL/GenBank/DDBJ databases">
        <authorList>
            <consortium name="ELIXIR-Norway"/>
        </authorList>
    </citation>
    <scope>NUCLEOTIDE SEQUENCE [LARGE SCALE GENOMIC DNA]</scope>
</reference>
<feature type="compositionally biased region" description="Pro residues" evidence="1">
    <location>
        <begin position="1"/>
        <end position="10"/>
    </location>
</feature>
<feature type="region of interest" description="Disordered" evidence="1">
    <location>
        <begin position="1"/>
        <end position="77"/>
    </location>
</feature>
<name>A0ABN8ZBR2_RANTA</name>
<sequence>MVSSHPPNPPAAHLFLSPSATSSSPQVLFAPTRSDSERGSDNPRAGHRKANRRSILRAAPAPIPAPHQAGNLAPERR</sequence>
<evidence type="ECO:0000313" key="2">
    <source>
        <dbReference type="EMBL" id="CAI9170486.1"/>
    </source>
</evidence>
<dbReference type="EMBL" id="OX459939">
    <property type="protein sequence ID" value="CAI9170486.1"/>
    <property type="molecule type" value="Genomic_DNA"/>
</dbReference>
<accession>A0ABN8ZBR2</accession>
<evidence type="ECO:0000313" key="3">
    <source>
        <dbReference type="Proteomes" id="UP001176941"/>
    </source>
</evidence>
<protein>
    <submittedName>
        <fullName evidence="2">Uncharacterized protein</fullName>
    </submittedName>
</protein>
<dbReference type="Proteomes" id="UP001176941">
    <property type="component" value="Chromosome 3"/>
</dbReference>
<organism evidence="2 3">
    <name type="scientific">Rangifer tarandus platyrhynchus</name>
    <name type="common">Svalbard reindeer</name>
    <dbReference type="NCBI Taxonomy" id="3082113"/>
    <lineage>
        <taxon>Eukaryota</taxon>
        <taxon>Metazoa</taxon>
        <taxon>Chordata</taxon>
        <taxon>Craniata</taxon>
        <taxon>Vertebrata</taxon>
        <taxon>Euteleostomi</taxon>
        <taxon>Mammalia</taxon>
        <taxon>Eutheria</taxon>
        <taxon>Laurasiatheria</taxon>
        <taxon>Artiodactyla</taxon>
        <taxon>Ruminantia</taxon>
        <taxon>Pecora</taxon>
        <taxon>Cervidae</taxon>
        <taxon>Odocoileinae</taxon>
        <taxon>Rangifer</taxon>
    </lineage>
</organism>
<evidence type="ECO:0000256" key="1">
    <source>
        <dbReference type="SAM" id="MobiDB-lite"/>
    </source>
</evidence>
<gene>
    <name evidence="2" type="ORF">MRATA1EN1_LOCUS19448</name>
</gene>
<feature type="compositionally biased region" description="Basic residues" evidence="1">
    <location>
        <begin position="45"/>
        <end position="55"/>
    </location>
</feature>
<proteinExistence type="predicted"/>